<feature type="compositionally biased region" description="Basic and acidic residues" evidence="1">
    <location>
        <begin position="12"/>
        <end position="26"/>
    </location>
</feature>
<name>A0A645C872_9ZZZZ</name>
<gene>
    <name evidence="2" type="ORF">SDC9_120579</name>
</gene>
<reference evidence="2" key="1">
    <citation type="submission" date="2019-08" db="EMBL/GenBank/DDBJ databases">
        <authorList>
            <person name="Kucharzyk K."/>
            <person name="Murdoch R.W."/>
            <person name="Higgins S."/>
            <person name="Loffler F."/>
        </authorList>
    </citation>
    <scope>NUCLEOTIDE SEQUENCE</scope>
</reference>
<sequence>MGIHGHHGGTHLLEDARDADQDRRVGQSESVDDVVDPSVDDRTETDRQLHRDQVAAEDVAERQPQVEHIVLVDEVEVGHGRPLVGPAAMQQFDALGIAGGAGSVDQGGQRVRAQGADGLVHAGGMFGQIGRAPVEQVVPDDHPVVGMGIGRPVVIDEDDVVQLGVQFGGLVHLGELRVVLEHHHHRARIADDVAHVLDIGIRVDRRGRGSGAGDGQVGLDPLQPGGTRYGDPLLVLQTQGEEPGSGTVDDPAHLTPCDVTPAVAIGHGESDLGRVCGDPVAEHRWVVRSTLRENRVGDLLCVGVHYAPRWLPARAAEGHLLASDPNAQQGMSPPRIATPMIHSSTAPLG</sequence>
<evidence type="ECO:0000313" key="2">
    <source>
        <dbReference type="EMBL" id="MPM73597.1"/>
    </source>
</evidence>
<proteinExistence type="predicted"/>
<organism evidence="2">
    <name type="scientific">bioreactor metagenome</name>
    <dbReference type="NCBI Taxonomy" id="1076179"/>
    <lineage>
        <taxon>unclassified sequences</taxon>
        <taxon>metagenomes</taxon>
        <taxon>ecological metagenomes</taxon>
    </lineage>
</organism>
<feature type="compositionally biased region" description="Basic and acidic residues" evidence="1">
    <location>
        <begin position="39"/>
        <end position="60"/>
    </location>
</feature>
<protein>
    <submittedName>
        <fullName evidence="2">Uncharacterized protein</fullName>
    </submittedName>
</protein>
<feature type="region of interest" description="Disordered" evidence="1">
    <location>
        <begin position="1"/>
        <end position="60"/>
    </location>
</feature>
<dbReference type="EMBL" id="VSSQ01025461">
    <property type="protein sequence ID" value="MPM73597.1"/>
    <property type="molecule type" value="Genomic_DNA"/>
</dbReference>
<evidence type="ECO:0000256" key="1">
    <source>
        <dbReference type="SAM" id="MobiDB-lite"/>
    </source>
</evidence>
<comment type="caution">
    <text evidence="2">The sequence shown here is derived from an EMBL/GenBank/DDBJ whole genome shotgun (WGS) entry which is preliminary data.</text>
</comment>
<feature type="region of interest" description="Disordered" evidence="1">
    <location>
        <begin position="324"/>
        <end position="349"/>
    </location>
</feature>
<accession>A0A645C872</accession>
<dbReference type="AlphaFoldDB" id="A0A645C872"/>